<keyword evidence="3" id="KW-1185">Reference proteome</keyword>
<proteinExistence type="predicted"/>
<sequence>MAWVWLLDSFSQCRSKTKEIHRNINAYKSIRRVLNSAPTKDYDGGAIQSSVCHIEEEEVMASKLERKEKEDGNTPKRNDRSGPRSSWQRRQGSCKQQTSERLAHKDAQVSYHECIALNASRRHILKDLNAVTLLTFPSRVDRQLGPDKDSWCEFHCVQGHDIEKK</sequence>
<feature type="compositionally biased region" description="Polar residues" evidence="1">
    <location>
        <begin position="83"/>
        <end position="100"/>
    </location>
</feature>
<evidence type="ECO:0000313" key="3">
    <source>
        <dbReference type="Proteomes" id="UP001603857"/>
    </source>
</evidence>
<gene>
    <name evidence="2" type="ORF">Fmac_013560</name>
</gene>
<dbReference type="Proteomes" id="UP001603857">
    <property type="component" value="Unassembled WGS sequence"/>
</dbReference>
<dbReference type="AlphaFoldDB" id="A0ABD1MTK8"/>
<organism evidence="2 3">
    <name type="scientific">Flemingia macrophylla</name>
    <dbReference type="NCBI Taxonomy" id="520843"/>
    <lineage>
        <taxon>Eukaryota</taxon>
        <taxon>Viridiplantae</taxon>
        <taxon>Streptophyta</taxon>
        <taxon>Embryophyta</taxon>
        <taxon>Tracheophyta</taxon>
        <taxon>Spermatophyta</taxon>
        <taxon>Magnoliopsida</taxon>
        <taxon>eudicotyledons</taxon>
        <taxon>Gunneridae</taxon>
        <taxon>Pentapetalae</taxon>
        <taxon>rosids</taxon>
        <taxon>fabids</taxon>
        <taxon>Fabales</taxon>
        <taxon>Fabaceae</taxon>
        <taxon>Papilionoideae</taxon>
        <taxon>50 kb inversion clade</taxon>
        <taxon>NPAAA clade</taxon>
        <taxon>indigoferoid/millettioid clade</taxon>
        <taxon>Phaseoleae</taxon>
        <taxon>Flemingia</taxon>
    </lineage>
</organism>
<evidence type="ECO:0000313" key="2">
    <source>
        <dbReference type="EMBL" id="KAL2339114.1"/>
    </source>
</evidence>
<comment type="caution">
    <text evidence="2">The sequence shown here is derived from an EMBL/GenBank/DDBJ whole genome shotgun (WGS) entry which is preliminary data.</text>
</comment>
<dbReference type="EMBL" id="JBGMDY010000004">
    <property type="protein sequence ID" value="KAL2339114.1"/>
    <property type="molecule type" value="Genomic_DNA"/>
</dbReference>
<name>A0ABD1MTK8_9FABA</name>
<feature type="region of interest" description="Disordered" evidence="1">
    <location>
        <begin position="62"/>
        <end position="101"/>
    </location>
</feature>
<protein>
    <submittedName>
        <fullName evidence="2">Uncharacterized protein</fullName>
    </submittedName>
</protein>
<evidence type="ECO:0000256" key="1">
    <source>
        <dbReference type="SAM" id="MobiDB-lite"/>
    </source>
</evidence>
<feature type="compositionally biased region" description="Basic and acidic residues" evidence="1">
    <location>
        <begin position="63"/>
        <end position="82"/>
    </location>
</feature>
<reference evidence="2 3" key="1">
    <citation type="submission" date="2024-08" db="EMBL/GenBank/DDBJ databases">
        <title>Insights into the chromosomal genome structure of Flemingia macrophylla.</title>
        <authorList>
            <person name="Ding Y."/>
            <person name="Zhao Y."/>
            <person name="Bi W."/>
            <person name="Wu M."/>
            <person name="Zhao G."/>
            <person name="Gong Y."/>
            <person name="Li W."/>
            <person name="Zhang P."/>
        </authorList>
    </citation>
    <scope>NUCLEOTIDE SEQUENCE [LARGE SCALE GENOMIC DNA]</scope>
    <source>
        <strain evidence="2">DYQJB</strain>
        <tissue evidence="2">Leaf</tissue>
    </source>
</reference>
<accession>A0ABD1MTK8</accession>